<evidence type="ECO:0000256" key="3">
    <source>
        <dbReference type="ARBA" id="ARBA00022692"/>
    </source>
</evidence>
<evidence type="ECO:0000256" key="2">
    <source>
        <dbReference type="ARBA" id="ARBA00022475"/>
    </source>
</evidence>
<name>A0A8J2VI50_9BACL</name>
<feature type="transmembrane region" description="Helical" evidence="6">
    <location>
        <begin position="186"/>
        <end position="211"/>
    </location>
</feature>
<sequence length="276" mass="30781">MDAILRQFAEPGMWNLWLNAGLVLLGAIYLIRTRLPQPGQTEEAVSSRKKAALLLGLLLFYLAVGSPLSFIGHELFSVHMLQQSVLFLAVPPLVLSGLPAGWVRAVFRRRPVKQAVSFFTHPLVALLVFNGLFSFYHVPFIFDTLMGNRMLHVASHTVLTAAAFAMWWPVFCPLPEQDRLTPLRKMAYICAAGVLLTPACALIIFADQLLFASYSGVQLIPLLDPLDDQQLGGVVMKILQEGIYGCVLGVIFFRWVRLVRERETYGVPVEEEEEGV</sequence>
<dbReference type="RefSeq" id="WP_188648841.1">
    <property type="nucleotide sequence ID" value="NZ_BMHQ01000013.1"/>
</dbReference>
<reference evidence="7" key="2">
    <citation type="submission" date="2020-09" db="EMBL/GenBank/DDBJ databases">
        <authorList>
            <person name="Sun Q."/>
            <person name="Zhou Y."/>
        </authorList>
    </citation>
    <scope>NUCLEOTIDE SEQUENCE</scope>
    <source>
        <strain evidence="7">CGMCC 1.15179</strain>
    </source>
</reference>
<keyword evidence="8" id="KW-1185">Reference proteome</keyword>
<dbReference type="InterPro" id="IPR019108">
    <property type="entry name" value="Caa3_assmbl_CtaG-rel"/>
</dbReference>
<keyword evidence="5 6" id="KW-0472">Membrane</keyword>
<keyword evidence="3 6" id="KW-0812">Transmembrane</keyword>
<feature type="transmembrane region" description="Helical" evidence="6">
    <location>
        <begin position="52"/>
        <end position="72"/>
    </location>
</feature>
<dbReference type="EMBL" id="BMHQ01000013">
    <property type="protein sequence ID" value="GGE26947.1"/>
    <property type="molecule type" value="Genomic_DNA"/>
</dbReference>
<evidence type="ECO:0000256" key="6">
    <source>
        <dbReference type="SAM" id="Phobius"/>
    </source>
</evidence>
<dbReference type="Proteomes" id="UP000625210">
    <property type="component" value="Unassembled WGS sequence"/>
</dbReference>
<organism evidence="7 8">
    <name type="scientific">Marinithermofilum abyssi</name>
    <dbReference type="NCBI Taxonomy" id="1571185"/>
    <lineage>
        <taxon>Bacteria</taxon>
        <taxon>Bacillati</taxon>
        <taxon>Bacillota</taxon>
        <taxon>Bacilli</taxon>
        <taxon>Bacillales</taxon>
        <taxon>Thermoactinomycetaceae</taxon>
        <taxon>Marinithermofilum</taxon>
    </lineage>
</organism>
<evidence type="ECO:0000256" key="5">
    <source>
        <dbReference type="ARBA" id="ARBA00023136"/>
    </source>
</evidence>
<feature type="transmembrane region" description="Helical" evidence="6">
    <location>
        <begin position="115"/>
        <end position="138"/>
    </location>
</feature>
<proteinExistence type="predicted"/>
<feature type="transmembrane region" description="Helical" evidence="6">
    <location>
        <begin position="150"/>
        <end position="174"/>
    </location>
</feature>
<dbReference type="AlphaFoldDB" id="A0A8J2VI50"/>
<evidence type="ECO:0000313" key="8">
    <source>
        <dbReference type="Proteomes" id="UP000625210"/>
    </source>
</evidence>
<keyword evidence="4 6" id="KW-1133">Transmembrane helix</keyword>
<accession>A0A8J2VI50</accession>
<feature type="transmembrane region" description="Helical" evidence="6">
    <location>
        <begin position="231"/>
        <end position="253"/>
    </location>
</feature>
<gene>
    <name evidence="7" type="primary">ctaG</name>
    <name evidence="7" type="ORF">GCM10011571_31430</name>
</gene>
<evidence type="ECO:0000313" key="7">
    <source>
        <dbReference type="EMBL" id="GGE26947.1"/>
    </source>
</evidence>
<comment type="caution">
    <text evidence="7">The sequence shown here is derived from an EMBL/GenBank/DDBJ whole genome shotgun (WGS) entry which is preliminary data.</text>
</comment>
<evidence type="ECO:0000256" key="4">
    <source>
        <dbReference type="ARBA" id="ARBA00022989"/>
    </source>
</evidence>
<dbReference type="GO" id="GO:0005886">
    <property type="term" value="C:plasma membrane"/>
    <property type="evidence" value="ECO:0007669"/>
    <property type="project" value="UniProtKB-SubCell"/>
</dbReference>
<keyword evidence="2" id="KW-1003">Cell membrane</keyword>
<protein>
    <submittedName>
        <fullName evidence="7">Cytochrome c oxidase assembly factor CtaG</fullName>
    </submittedName>
</protein>
<feature type="transmembrane region" description="Helical" evidence="6">
    <location>
        <begin position="12"/>
        <end position="31"/>
    </location>
</feature>
<dbReference type="Pfam" id="PF09678">
    <property type="entry name" value="Caa3_CtaG"/>
    <property type="match status" value="1"/>
</dbReference>
<feature type="transmembrane region" description="Helical" evidence="6">
    <location>
        <begin position="84"/>
        <end position="103"/>
    </location>
</feature>
<evidence type="ECO:0000256" key="1">
    <source>
        <dbReference type="ARBA" id="ARBA00004651"/>
    </source>
</evidence>
<reference evidence="7" key="1">
    <citation type="journal article" date="2014" name="Int. J. Syst. Evol. Microbiol.">
        <title>Complete genome sequence of Corynebacterium casei LMG S-19264T (=DSM 44701T), isolated from a smear-ripened cheese.</title>
        <authorList>
            <consortium name="US DOE Joint Genome Institute (JGI-PGF)"/>
            <person name="Walter F."/>
            <person name="Albersmeier A."/>
            <person name="Kalinowski J."/>
            <person name="Ruckert C."/>
        </authorList>
    </citation>
    <scope>NUCLEOTIDE SEQUENCE</scope>
    <source>
        <strain evidence="7">CGMCC 1.15179</strain>
    </source>
</reference>
<comment type="subcellular location">
    <subcellularLocation>
        <location evidence="1">Cell membrane</location>
        <topology evidence="1">Multi-pass membrane protein</topology>
    </subcellularLocation>
</comment>